<dbReference type="CDD" id="cd06170">
    <property type="entry name" value="LuxR_C_like"/>
    <property type="match status" value="1"/>
</dbReference>
<dbReference type="PANTHER" id="PTHR44688">
    <property type="entry name" value="DNA-BINDING TRANSCRIPTIONAL ACTIVATOR DEVR_DOSR"/>
    <property type="match status" value="1"/>
</dbReference>
<dbReference type="PRINTS" id="PR00038">
    <property type="entry name" value="HTHLUXR"/>
</dbReference>
<reference evidence="5 6" key="1">
    <citation type="journal article" date="2013" name="Genome Announc.">
        <title>Genome Sequence of Naphthalene-Degrading Soil Bacterium Pseudomonas putida CSV86.</title>
        <authorList>
            <person name="Phale P.S."/>
            <person name="Paliwal V."/>
            <person name="Raju S.C."/>
            <person name="Modak A."/>
            <person name="Purohit H.J."/>
        </authorList>
    </citation>
    <scope>NUCLEOTIDE SEQUENCE [LARGE SCALE GENOMIC DNA]</scope>
    <source>
        <strain evidence="5 6">CSV86</strain>
    </source>
</reference>
<name>A0A7K4ECZ3_9PSED</name>
<evidence type="ECO:0000256" key="3">
    <source>
        <dbReference type="ARBA" id="ARBA00023163"/>
    </source>
</evidence>
<dbReference type="InterPro" id="IPR036388">
    <property type="entry name" value="WH-like_DNA-bd_sf"/>
</dbReference>
<dbReference type="Pfam" id="PF00196">
    <property type="entry name" value="GerE"/>
    <property type="match status" value="1"/>
</dbReference>
<gene>
    <name evidence="5" type="ORF">CSV86_008230</name>
</gene>
<dbReference type="GO" id="GO:0003677">
    <property type="term" value="F:DNA binding"/>
    <property type="evidence" value="ECO:0007669"/>
    <property type="project" value="UniProtKB-KW"/>
</dbReference>
<proteinExistence type="predicted"/>
<protein>
    <submittedName>
        <fullName evidence="5">Helix-turn-helix transcriptional regulator</fullName>
    </submittedName>
</protein>
<dbReference type="Proteomes" id="UP000010448">
    <property type="component" value="Unassembled WGS sequence"/>
</dbReference>
<evidence type="ECO:0000256" key="1">
    <source>
        <dbReference type="ARBA" id="ARBA00023015"/>
    </source>
</evidence>
<feature type="domain" description="HTH luxR-type" evidence="4">
    <location>
        <begin position="2"/>
        <end position="67"/>
    </location>
</feature>
<dbReference type="SUPFAM" id="SSF46894">
    <property type="entry name" value="C-terminal effector domain of the bipartite response regulators"/>
    <property type="match status" value="1"/>
</dbReference>
<dbReference type="GO" id="GO:0006355">
    <property type="term" value="P:regulation of DNA-templated transcription"/>
    <property type="evidence" value="ECO:0007669"/>
    <property type="project" value="InterPro"/>
</dbReference>
<keyword evidence="6" id="KW-1185">Reference proteome</keyword>
<organism evidence="5 6">
    <name type="scientific">Pseudomonas bharatica CSV86</name>
    <dbReference type="NCBI Taxonomy" id="1005395"/>
    <lineage>
        <taxon>Bacteria</taxon>
        <taxon>Pseudomonadati</taxon>
        <taxon>Pseudomonadota</taxon>
        <taxon>Gammaproteobacteria</taxon>
        <taxon>Pseudomonadales</taxon>
        <taxon>Pseudomonadaceae</taxon>
        <taxon>Pseudomonas</taxon>
        <taxon>Pseudomonas bharatica</taxon>
    </lineage>
</organism>
<keyword evidence="2" id="KW-0238">DNA-binding</keyword>
<dbReference type="InterPro" id="IPR000792">
    <property type="entry name" value="Tscrpt_reg_LuxR_C"/>
</dbReference>
<dbReference type="PROSITE" id="PS00622">
    <property type="entry name" value="HTH_LUXR_1"/>
    <property type="match status" value="1"/>
</dbReference>
<keyword evidence="3" id="KW-0804">Transcription</keyword>
<evidence type="ECO:0000259" key="4">
    <source>
        <dbReference type="PROSITE" id="PS50043"/>
    </source>
</evidence>
<dbReference type="SMART" id="SM00421">
    <property type="entry name" value="HTH_LUXR"/>
    <property type="match status" value="1"/>
</dbReference>
<accession>A0A7K4ECZ3</accession>
<dbReference type="EMBL" id="AMWJ02000001">
    <property type="protein sequence ID" value="NNJ15229.1"/>
    <property type="molecule type" value="Genomic_DNA"/>
</dbReference>
<dbReference type="PANTHER" id="PTHR44688:SF16">
    <property type="entry name" value="DNA-BINDING TRANSCRIPTIONAL ACTIVATOR DEVR_DOSR"/>
    <property type="match status" value="1"/>
</dbReference>
<keyword evidence="1" id="KW-0805">Transcription regulation</keyword>
<evidence type="ECO:0000256" key="2">
    <source>
        <dbReference type="ARBA" id="ARBA00023125"/>
    </source>
</evidence>
<evidence type="ECO:0000313" key="6">
    <source>
        <dbReference type="Proteomes" id="UP000010448"/>
    </source>
</evidence>
<dbReference type="InterPro" id="IPR016032">
    <property type="entry name" value="Sig_transdc_resp-reg_C-effctor"/>
</dbReference>
<dbReference type="AlphaFoldDB" id="A0A7K4ECZ3"/>
<evidence type="ECO:0000313" key="5">
    <source>
        <dbReference type="EMBL" id="NNJ15229.1"/>
    </source>
</evidence>
<comment type="caution">
    <text evidence="5">The sequence shown here is derived from an EMBL/GenBank/DDBJ whole genome shotgun (WGS) entry which is preliminary data.</text>
</comment>
<dbReference type="Gene3D" id="1.10.10.10">
    <property type="entry name" value="Winged helix-like DNA-binding domain superfamily/Winged helix DNA-binding domain"/>
    <property type="match status" value="1"/>
</dbReference>
<sequence>MNPAPPAPLTAREREVLGEVAAGKTAKEIARSLGISINTVKFHVRNTLLKLGARNMTAAVALALTLGCLP</sequence>
<dbReference type="PROSITE" id="PS50043">
    <property type="entry name" value="HTH_LUXR_2"/>
    <property type="match status" value="1"/>
</dbReference>